<name>A0A5P2FWL3_9BACT</name>
<evidence type="ECO:0000313" key="1">
    <source>
        <dbReference type="EMBL" id="QES87916.1"/>
    </source>
</evidence>
<keyword evidence="2" id="KW-1185">Reference proteome</keyword>
<proteinExistence type="predicted"/>
<protein>
    <submittedName>
        <fullName evidence="1">DUF2851 family protein</fullName>
    </submittedName>
</protein>
<dbReference type="OrthoDB" id="1005072at2"/>
<evidence type="ECO:0000313" key="2">
    <source>
        <dbReference type="Proteomes" id="UP000292424"/>
    </source>
</evidence>
<reference evidence="1 2" key="1">
    <citation type="submission" date="2019-09" db="EMBL/GenBank/DDBJ databases">
        <title>Complete genome sequence of Arachidicoccus sp. B3-10 isolated from apple orchard soil.</title>
        <authorList>
            <person name="Kim H.S."/>
            <person name="Han K.-I."/>
            <person name="Suh M.K."/>
            <person name="Lee K.C."/>
            <person name="Eom M.K."/>
            <person name="Kim J.-S."/>
            <person name="Kang S.W."/>
            <person name="Sin Y."/>
            <person name="Lee J.-S."/>
        </authorList>
    </citation>
    <scope>NUCLEOTIDE SEQUENCE [LARGE SCALE GENOMIC DNA]</scope>
    <source>
        <strain evidence="1 2">B3-10</strain>
    </source>
</reference>
<dbReference type="KEGG" id="arac:E0W69_004305"/>
<dbReference type="Proteomes" id="UP000292424">
    <property type="component" value="Chromosome"/>
</dbReference>
<dbReference type="RefSeq" id="WP_131328803.1">
    <property type="nucleotide sequence ID" value="NZ_CP044016.1"/>
</dbReference>
<dbReference type="AlphaFoldDB" id="A0A5P2FWL3"/>
<sequence length="421" mass="49315">MTEKLLQFIWQHQFYNFINLKTIDDEPLTIIKRGSLNDNQGPDFINAKIQISDTLFVGNIELHIHTSDWEKHRHSQDENYSNVILHVVWMIDKNIYLPFPTLELQPLVSMHLLAKYENLMLANASNISCENYWHQIELFTWENWLERLTFERLEYKYEHIISKLSQYNNDWAEIFWHAIAYNFGLKVNAEAFELLAISLPNKILSHLRNNIKSVEALLFGQVNMLQSLENDDNQLQLFQEYSYLKKKYNLTPVHINIQLLRMRPTNFPTLRLAQLADLIVKQTFLFSKILEANTVKDVYKLFDVEASNYWNNHFVFGKISEQVSSKKLGRGMKDNIVINTVIPFVFSYGKFMGIDAYTTKALDWLAVISAEKNQITAHWNNLPFKLNINAGNSQSLIHLYKNYCIPKKCLSCAIGLQVLKK</sequence>
<accession>A0A5P2FWL3</accession>
<organism evidence="1 2">
    <name type="scientific">Rhizosphaericola mali</name>
    <dbReference type="NCBI Taxonomy" id="2545455"/>
    <lineage>
        <taxon>Bacteria</taxon>
        <taxon>Pseudomonadati</taxon>
        <taxon>Bacteroidota</taxon>
        <taxon>Chitinophagia</taxon>
        <taxon>Chitinophagales</taxon>
        <taxon>Chitinophagaceae</taxon>
        <taxon>Rhizosphaericola</taxon>
    </lineage>
</organism>
<dbReference type="Pfam" id="PF11013">
    <property type="entry name" value="DUF2851"/>
    <property type="match status" value="1"/>
</dbReference>
<dbReference type="EMBL" id="CP044016">
    <property type="protein sequence ID" value="QES87916.1"/>
    <property type="molecule type" value="Genomic_DNA"/>
</dbReference>
<dbReference type="InterPro" id="IPR021272">
    <property type="entry name" value="DUF2851"/>
</dbReference>
<gene>
    <name evidence="1" type="ORF">E0W69_004305</name>
</gene>